<dbReference type="OMA" id="VARNAWF"/>
<evidence type="ECO:0000313" key="7">
    <source>
        <dbReference type="WBParaSite" id="NBR_0002021601-mRNA-1"/>
    </source>
</evidence>
<keyword evidence="4" id="KW-0460">Magnesium</keyword>
<evidence type="ECO:0000256" key="1">
    <source>
        <dbReference type="ARBA" id="ARBA00009589"/>
    </source>
</evidence>
<organism evidence="7">
    <name type="scientific">Nippostrongylus brasiliensis</name>
    <name type="common">Rat hookworm</name>
    <dbReference type="NCBI Taxonomy" id="27835"/>
    <lineage>
        <taxon>Eukaryota</taxon>
        <taxon>Metazoa</taxon>
        <taxon>Ecdysozoa</taxon>
        <taxon>Nematoda</taxon>
        <taxon>Chromadorea</taxon>
        <taxon>Rhabditida</taxon>
        <taxon>Rhabditina</taxon>
        <taxon>Rhabditomorpha</taxon>
        <taxon>Strongyloidea</taxon>
        <taxon>Heligmosomidae</taxon>
        <taxon>Nippostrongylus</taxon>
    </lineage>
</organism>
<dbReference type="AlphaFoldDB" id="A0A0N4YSJ4"/>
<dbReference type="Proteomes" id="UP000271162">
    <property type="component" value="Unassembled WGS sequence"/>
</dbReference>
<name>A0A0N4YSJ4_NIPBR</name>
<keyword evidence="6" id="KW-1185">Reference proteome</keyword>
<evidence type="ECO:0000256" key="3">
    <source>
        <dbReference type="ARBA" id="ARBA00022801"/>
    </source>
</evidence>
<gene>
    <name evidence="5" type="ORF">NBR_LOCUS20218</name>
</gene>
<dbReference type="InterPro" id="IPR008380">
    <property type="entry name" value="HAD-SF_hydro_IG_5-nucl"/>
</dbReference>
<reference evidence="7" key="1">
    <citation type="submission" date="2017-02" db="UniProtKB">
        <authorList>
            <consortium name="WormBaseParasite"/>
        </authorList>
    </citation>
    <scope>IDENTIFICATION</scope>
</reference>
<dbReference type="PANTHER" id="PTHR12103">
    <property type="entry name" value="5'-NUCLEOTIDASE DOMAIN-CONTAINING"/>
    <property type="match status" value="1"/>
</dbReference>
<accession>A0A0N4YSJ4</accession>
<proteinExistence type="inferred from homology"/>
<dbReference type="Pfam" id="PF05761">
    <property type="entry name" value="5_nucleotid"/>
    <property type="match status" value="1"/>
</dbReference>
<evidence type="ECO:0000313" key="5">
    <source>
        <dbReference type="EMBL" id="VDL83955.1"/>
    </source>
</evidence>
<dbReference type="GO" id="GO:0008253">
    <property type="term" value="F:5'-nucleotidase activity"/>
    <property type="evidence" value="ECO:0007669"/>
    <property type="project" value="TreeGrafter"/>
</dbReference>
<dbReference type="InterPro" id="IPR023214">
    <property type="entry name" value="HAD_sf"/>
</dbReference>
<dbReference type="EMBL" id="UYSL01024920">
    <property type="protein sequence ID" value="VDL83955.1"/>
    <property type="molecule type" value="Genomic_DNA"/>
</dbReference>
<dbReference type="SUPFAM" id="SSF56784">
    <property type="entry name" value="HAD-like"/>
    <property type="match status" value="1"/>
</dbReference>
<dbReference type="STRING" id="27835.A0A0N4YSJ4"/>
<dbReference type="InterPro" id="IPR036412">
    <property type="entry name" value="HAD-like_sf"/>
</dbReference>
<protein>
    <submittedName>
        <fullName evidence="7">Putative cytosolic purine 5-nucleotidase (inferred by orthology to a S. mansoni protein)</fullName>
    </submittedName>
</protein>
<reference evidence="5 6" key="2">
    <citation type="submission" date="2018-11" db="EMBL/GenBank/DDBJ databases">
        <authorList>
            <consortium name="Pathogen Informatics"/>
        </authorList>
    </citation>
    <scope>NUCLEOTIDE SEQUENCE [LARGE SCALE GENOMIC DNA]</scope>
</reference>
<keyword evidence="2" id="KW-0479">Metal-binding</keyword>
<evidence type="ECO:0000256" key="4">
    <source>
        <dbReference type="ARBA" id="ARBA00022842"/>
    </source>
</evidence>
<dbReference type="PANTHER" id="PTHR12103:SF15">
    <property type="entry name" value="CYTOSOLIC PURINE 5'-NUCLEOTIDASE"/>
    <property type="match status" value="1"/>
</dbReference>
<evidence type="ECO:0000313" key="6">
    <source>
        <dbReference type="Proteomes" id="UP000271162"/>
    </source>
</evidence>
<comment type="similarity">
    <text evidence="1">Belongs to the 5'(3')-deoxyribonucleotidase family.</text>
</comment>
<dbReference type="WBParaSite" id="NBR_0002021601-mRNA-1">
    <property type="protein sequence ID" value="NBR_0002021601-mRNA-1"/>
    <property type="gene ID" value="NBR_0002021601"/>
</dbReference>
<dbReference type="Gene3D" id="3.40.50.1000">
    <property type="entry name" value="HAD superfamily/HAD-like"/>
    <property type="match status" value="1"/>
</dbReference>
<sequence length="242" mass="27714">MDTMIYVNRSLRLDKIKAIGFDMDATLAVYKSPISEQLAFDLSVKRLLDLGYPKELEGMKYRDGFVARNAWFDKRLGNLLKTDEHFNILTAFHGFTKLENVSQGGDYKKTICSDLAAYIARDDRAVRTMTMLSRREKRLFLLTNSPWYFTNILMSYVMGPKWQDLFDVVIVEGNKPKWFLQDTPFKEIDTSTGHRKIGTHIGPLLKGDVYSGGCAADFIQRMNLTGKDILYVGDHIFGDVLK</sequence>
<dbReference type="GO" id="GO:0046872">
    <property type="term" value="F:metal ion binding"/>
    <property type="evidence" value="ECO:0007669"/>
    <property type="project" value="UniProtKB-KW"/>
</dbReference>
<evidence type="ECO:0000256" key="2">
    <source>
        <dbReference type="ARBA" id="ARBA00022723"/>
    </source>
</evidence>
<keyword evidence="3" id="KW-0378">Hydrolase</keyword>